<evidence type="ECO:0000256" key="7">
    <source>
        <dbReference type="ARBA" id="ARBA00022723"/>
    </source>
</evidence>
<dbReference type="FunFam" id="3.40.140.10:FF:000025">
    <property type="entry name" value="Riboflavin biosynthesis protein RibD"/>
    <property type="match status" value="1"/>
</dbReference>
<feature type="binding site" evidence="15">
    <location>
        <position position="225"/>
    </location>
    <ligand>
        <name>NADP(+)</name>
        <dbReference type="ChEBI" id="CHEBI:58349"/>
    </ligand>
</feature>
<dbReference type="InterPro" id="IPR016192">
    <property type="entry name" value="APOBEC/CMP_deaminase_Zn-bd"/>
</dbReference>
<comment type="pathway">
    <text evidence="2 13">Cofactor biosynthesis; riboflavin biosynthesis; 5-amino-6-(D-ribitylamino)uracil from GTP: step 2/4.</text>
</comment>
<dbReference type="Gene3D" id="3.40.430.10">
    <property type="entry name" value="Dihydrofolate Reductase, subunit A"/>
    <property type="match status" value="1"/>
</dbReference>
<evidence type="ECO:0000256" key="14">
    <source>
        <dbReference type="PIRSR" id="PIRSR006769-1"/>
    </source>
</evidence>
<dbReference type="GO" id="GO:0008270">
    <property type="term" value="F:zinc ion binding"/>
    <property type="evidence" value="ECO:0007669"/>
    <property type="project" value="InterPro"/>
</dbReference>
<dbReference type="InterPro" id="IPR011549">
    <property type="entry name" value="RibD_C"/>
</dbReference>
<comment type="catalytic activity">
    <reaction evidence="13">
        <text>2,5-diamino-6-hydroxy-4-(5-phosphoribosylamino)-pyrimidine + H2O + H(+) = 5-amino-6-(5-phospho-D-ribosylamino)uracil + NH4(+)</text>
        <dbReference type="Rhea" id="RHEA:21868"/>
        <dbReference type="ChEBI" id="CHEBI:15377"/>
        <dbReference type="ChEBI" id="CHEBI:15378"/>
        <dbReference type="ChEBI" id="CHEBI:28938"/>
        <dbReference type="ChEBI" id="CHEBI:58453"/>
        <dbReference type="ChEBI" id="CHEBI:58614"/>
        <dbReference type="EC" id="3.5.4.26"/>
    </reaction>
</comment>
<feature type="binding site" evidence="15">
    <location>
        <position position="157"/>
    </location>
    <ligand>
        <name>NADP(+)</name>
        <dbReference type="ChEBI" id="CHEBI:58349"/>
    </ligand>
</feature>
<dbReference type="PROSITE" id="PS00903">
    <property type="entry name" value="CYT_DCMP_DEAMINASES_1"/>
    <property type="match status" value="1"/>
</dbReference>
<keyword evidence="10 13" id="KW-0521">NADP</keyword>
<keyword evidence="6 13" id="KW-0686">Riboflavin biosynthesis</keyword>
<evidence type="ECO:0000256" key="8">
    <source>
        <dbReference type="ARBA" id="ARBA00022801"/>
    </source>
</evidence>
<dbReference type="UniPathway" id="UPA00275">
    <property type="reaction ID" value="UER00401"/>
</dbReference>
<feature type="binding site" evidence="15">
    <location>
        <position position="210"/>
    </location>
    <ligand>
        <name>substrate</name>
    </ligand>
</feature>
<feature type="binding site" evidence="15">
    <location>
        <position position="207"/>
    </location>
    <ligand>
        <name>substrate</name>
    </ligand>
</feature>
<dbReference type="EC" id="1.1.1.193" evidence="13"/>
<comment type="function">
    <text evidence="1 13">Converts 2,5-diamino-6-(ribosylamino)-4(3h)-pyrimidinone 5'-phosphate into 5-amino-6-(ribosylamino)-2,4(1h,3h)-pyrimidinedione 5'-phosphate.</text>
</comment>
<dbReference type="GO" id="GO:0050661">
    <property type="term" value="F:NADP binding"/>
    <property type="evidence" value="ECO:0007669"/>
    <property type="project" value="InterPro"/>
</dbReference>
<feature type="binding site" evidence="16">
    <location>
        <position position="78"/>
    </location>
    <ligand>
        <name>Zn(2+)</name>
        <dbReference type="ChEBI" id="CHEBI:29105"/>
        <note>catalytic</note>
    </ligand>
</feature>
<feature type="binding site" evidence="15">
    <location>
        <position position="171"/>
    </location>
    <ligand>
        <name>substrate</name>
    </ligand>
</feature>
<gene>
    <name evidence="18" type="primary">ribD</name>
    <name evidence="18" type="ORF">PROAA_1540005</name>
</gene>
<evidence type="ECO:0000256" key="5">
    <source>
        <dbReference type="ARBA" id="ARBA00007417"/>
    </source>
</evidence>
<evidence type="ECO:0000256" key="1">
    <source>
        <dbReference type="ARBA" id="ARBA00002151"/>
    </source>
</evidence>
<keyword evidence="7 13" id="KW-0479">Metal-binding</keyword>
<dbReference type="SUPFAM" id="SSF53927">
    <property type="entry name" value="Cytidine deaminase-like"/>
    <property type="match status" value="1"/>
</dbReference>
<dbReference type="PANTHER" id="PTHR38011">
    <property type="entry name" value="DIHYDROFOLATE REDUCTASE FAMILY PROTEIN (AFU_ORTHOLOGUE AFUA_8G06820)"/>
    <property type="match status" value="1"/>
</dbReference>
<feature type="binding site" evidence="15">
    <location>
        <position position="199"/>
    </location>
    <ligand>
        <name>NADP(+)</name>
        <dbReference type="ChEBI" id="CHEBI:58349"/>
    </ligand>
</feature>
<comment type="cofactor">
    <cofactor evidence="13 16">
        <name>Zn(2+)</name>
        <dbReference type="ChEBI" id="CHEBI:29105"/>
    </cofactor>
    <text evidence="13 16">Binds 1 zinc ion.</text>
</comment>
<dbReference type="Proteomes" id="UP000199600">
    <property type="component" value="Unassembled WGS sequence"/>
</dbReference>
<comment type="catalytic activity">
    <reaction evidence="13">
        <text>5-amino-6-(5-phospho-D-ribitylamino)uracil + NADP(+) = 5-amino-6-(5-phospho-D-ribosylamino)uracil + NADPH + H(+)</text>
        <dbReference type="Rhea" id="RHEA:17845"/>
        <dbReference type="ChEBI" id="CHEBI:15378"/>
        <dbReference type="ChEBI" id="CHEBI:57783"/>
        <dbReference type="ChEBI" id="CHEBI:58349"/>
        <dbReference type="ChEBI" id="CHEBI:58421"/>
        <dbReference type="ChEBI" id="CHEBI:58453"/>
        <dbReference type="EC" id="1.1.1.193"/>
    </reaction>
</comment>
<accession>A0A1A8XL67</accession>
<keyword evidence="12" id="KW-0511">Multifunctional enzyme</keyword>
<dbReference type="CDD" id="cd01284">
    <property type="entry name" value="Riboflavin_deaminase-reductase"/>
    <property type="match status" value="1"/>
</dbReference>
<dbReference type="SUPFAM" id="SSF53597">
    <property type="entry name" value="Dihydrofolate reductase-like"/>
    <property type="match status" value="1"/>
</dbReference>
<comment type="similarity">
    <text evidence="5 13">In the C-terminal section; belongs to the HTP reductase family.</text>
</comment>
<evidence type="ECO:0000256" key="9">
    <source>
        <dbReference type="ARBA" id="ARBA00022833"/>
    </source>
</evidence>
<comment type="pathway">
    <text evidence="3 13">Cofactor biosynthesis; riboflavin biosynthesis; 5-amino-6-(D-ribitylamino)uracil from GTP: step 3/4.</text>
</comment>
<organism evidence="18 19">
    <name type="scientific">Candidatus Propionivibrio aalborgensis</name>
    <dbReference type="NCBI Taxonomy" id="1860101"/>
    <lineage>
        <taxon>Bacteria</taxon>
        <taxon>Pseudomonadati</taxon>
        <taxon>Pseudomonadota</taxon>
        <taxon>Betaproteobacteria</taxon>
        <taxon>Rhodocyclales</taxon>
        <taxon>Rhodocyclaceae</taxon>
        <taxon>Propionivibrio</taxon>
    </lineage>
</organism>
<evidence type="ECO:0000256" key="6">
    <source>
        <dbReference type="ARBA" id="ARBA00022619"/>
    </source>
</evidence>
<evidence type="ECO:0000256" key="13">
    <source>
        <dbReference type="PIRNR" id="PIRNR006769"/>
    </source>
</evidence>
<dbReference type="EC" id="3.5.4.26" evidence="13"/>
<evidence type="ECO:0000256" key="12">
    <source>
        <dbReference type="ARBA" id="ARBA00023268"/>
    </source>
</evidence>
<feature type="binding site" evidence="15">
    <location>
        <position position="203"/>
    </location>
    <ligand>
        <name>substrate</name>
    </ligand>
</feature>
<dbReference type="Gene3D" id="3.40.140.10">
    <property type="entry name" value="Cytidine Deaminase, domain 2"/>
    <property type="match status" value="1"/>
</dbReference>
<feature type="binding site" evidence="15">
    <location>
        <begin position="295"/>
        <end position="301"/>
    </location>
    <ligand>
        <name>NADP(+)</name>
        <dbReference type="ChEBI" id="CHEBI:58349"/>
    </ligand>
</feature>
<feature type="binding site" evidence="15">
    <location>
        <position position="293"/>
    </location>
    <ligand>
        <name>substrate</name>
    </ligand>
</feature>
<dbReference type="PIRSF" id="PIRSF006769">
    <property type="entry name" value="RibD"/>
    <property type="match status" value="1"/>
</dbReference>
<evidence type="ECO:0000256" key="2">
    <source>
        <dbReference type="ARBA" id="ARBA00004882"/>
    </source>
</evidence>
<feature type="binding site" evidence="16">
    <location>
        <position position="53"/>
    </location>
    <ligand>
        <name>Zn(2+)</name>
        <dbReference type="ChEBI" id="CHEBI:29105"/>
        <note>catalytic</note>
    </ligand>
</feature>
<feature type="active site" description="Proton donor" evidence="14">
    <location>
        <position position="55"/>
    </location>
</feature>
<dbReference type="RefSeq" id="WP_186410156.1">
    <property type="nucleotide sequence ID" value="NZ_FLQY01000062.1"/>
</dbReference>
<dbReference type="PANTHER" id="PTHR38011:SF7">
    <property type="entry name" value="2,5-DIAMINO-6-RIBOSYLAMINO-4(3H)-PYRIMIDINONE 5'-PHOSPHATE REDUCTASE"/>
    <property type="match status" value="1"/>
</dbReference>
<evidence type="ECO:0000256" key="3">
    <source>
        <dbReference type="ARBA" id="ARBA00004910"/>
    </source>
</evidence>
<feature type="binding site" evidence="15">
    <location>
        <position position="187"/>
    </location>
    <ligand>
        <name>substrate</name>
    </ligand>
</feature>
<dbReference type="InterPro" id="IPR002734">
    <property type="entry name" value="RibDG_C"/>
</dbReference>
<dbReference type="GO" id="GO:0009231">
    <property type="term" value="P:riboflavin biosynthetic process"/>
    <property type="evidence" value="ECO:0007669"/>
    <property type="project" value="UniProtKB-UniPathway"/>
</dbReference>
<evidence type="ECO:0000313" key="19">
    <source>
        <dbReference type="Proteomes" id="UP000199600"/>
    </source>
</evidence>
<dbReference type="Pfam" id="PF01872">
    <property type="entry name" value="RibD_C"/>
    <property type="match status" value="1"/>
</dbReference>
<dbReference type="InterPro" id="IPR050765">
    <property type="entry name" value="Riboflavin_Biosynth_HTPR"/>
</dbReference>
<dbReference type="EMBL" id="FLQY01000062">
    <property type="protein sequence ID" value="SBT05416.1"/>
    <property type="molecule type" value="Genomic_DNA"/>
</dbReference>
<dbReference type="PROSITE" id="PS51747">
    <property type="entry name" value="CYT_DCMP_DEAMINASES_2"/>
    <property type="match status" value="1"/>
</dbReference>
<evidence type="ECO:0000256" key="10">
    <source>
        <dbReference type="ARBA" id="ARBA00022857"/>
    </source>
</evidence>
<dbReference type="NCBIfam" id="TIGR00227">
    <property type="entry name" value="ribD_Cterm"/>
    <property type="match status" value="1"/>
</dbReference>
<name>A0A1A8XL67_9RHOO</name>
<evidence type="ECO:0000256" key="15">
    <source>
        <dbReference type="PIRSR" id="PIRSR006769-2"/>
    </source>
</evidence>
<dbReference type="GO" id="GO:0008835">
    <property type="term" value="F:diaminohydroxyphosphoribosylaminopyrimidine deaminase activity"/>
    <property type="evidence" value="ECO:0007669"/>
    <property type="project" value="UniProtKB-EC"/>
</dbReference>
<dbReference type="AlphaFoldDB" id="A0A1A8XL67"/>
<comment type="similarity">
    <text evidence="4 13">In the N-terminal section; belongs to the cytidine and deoxycytidylate deaminase family.</text>
</comment>
<feature type="binding site" evidence="16">
    <location>
        <position position="87"/>
    </location>
    <ligand>
        <name>Zn(2+)</name>
        <dbReference type="ChEBI" id="CHEBI:29105"/>
        <note>catalytic</note>
    </ligand>
</feature>
<keyword evidence="8 13" id="KW-0378">Hydrolase</keyword>
<keyword evidence="19" id="KW-1185">Reference proteome</keyword>
<dbReference type="NCBIfam" id="TIGR00326">
    <property type="entry name" value="eubact_ribD"/>
    <property type="match status" value="1"/>
</dbReference>
<keyword evidence="9 13" id="KW-0862">Zinc</keyword>
<keyword evidence="11 13" id="KW-0560">Oxidoreductase</keyword>
<evidence type="ECO:0000256" key="11">
    <source>
        <dbReference type="ARBA" id="ARBA00023002"/>
    </source>
</evidence>
<evidence type="ECO:0000259" key="17">
    <source>
        <dbReference type="PROSITE" id="PS51747"/>
    </source>
</evidence>
<evidence type="ECO:0000313" key="18">
    <source>
        <dbReference type="EMBL" id="SBT05416.1"/>
    </source>
</evidence>
<proteinExistence type="inferred from homology"/>
<feature type="domain" description="CMP/dCMP-type deaminase" evidence="17">
    <location>
        <begin position="4"/>
        <end position="126"/>
    </location>
</feature>
<reference evidence="18 19" key="1">
    <citation type="submission" date="2016-06" db="EMBL/GenBank/DDBJ databases">
        <authorList>
            <person name="Kjaerup R.B."/>
            <person name="Dalgaard T.S."/>
            <person name="Juul-Madsen H.R."/>
        </authorList>
    </citation>
    <scope>NUCLEOTIDE SEQUENCE [LARGE SCALE GENOMIC DNA]</scope>
    <source>
        <strain evidence="18">2</strain>
    </source>
</reference>
<dbReference type="InterPro" id="IPR024072">
    <property type="entry name" value="DHFR-like_dom_sf"/>
</dbReference>
<sequence length="367" mass="38732">MFSAADHEFMARALRLAELGLFSTTPNPRVGCVIVQSGTVTGEGWHRRAGEAHAETHALLAAGSKARGATAYITLEPCSHHGRTPPCAEALLAAGVTRVVAAMQDPNPQVAGQGMALLASAGVEAECGLLEAEARELNIGFAARMSRGRPWLRMKMAASLDGKTALENGVSQWITGAAARHDGHRWRARACAILSGIGTVRDDDPQLNVRAVATSRQPLKVVVDSALELPLESRVLNDGGVLVATASEECEKSAALRACGAEVVRFPGAIGKVDLPALLDELGRRGINELHVEGGFRLNGALLAAGLVDELLIYLAPCLIGNAALGMFDLPALATLEDRHRLAIRDLRLVGPDVRILARFAANERPA</sequence>
<dbReference type="InterPro" id="IPR004794">
    <property type="entry name" value="Eubact_RibD"/>
</dbReference>
<protein>
    <recommendedName>
        <fullName evidence="13">Riboflavin biosynthesis protein RibD</fullName>
    </recommendedName>
    <domain>
        <recommendedName>
            <fullName evidence="13">Diaminohydroxyphosphoribosylaminopyrimidine deaminase</fullName>
            <shortName evidence="13">DRAP deaminase</shortName>
            <ecNumber evidence="13">3.5.4.26</ecNumber>
        </recommendedName>
        <alternativeName>
            <fullName evidence="13">Riboflavin-specific deaminase</fullName>
        </alternativeName>
    </domain>
    <domain>
        <recommendedName>
            <fullName evidence="13">5-amino-6-(5-phosphoribosylamino)uracil reductase</fullName>
            <ecNumber evidence="13">1.1.1.193</ecNumber>
        </recommendedName>
        <alternativeName>
            <fullName evidence="13">HTP reductase</fullName>
        </alternativeName>
    </domain>
</protein>
<evidence type="ECO:0000256" key="4">
    <source>
        <dbReference type="ARBA" id="ARBA00005259"/>
    </source>
</evidence>
<evidence type="ECO:0000256" key="16">
    <source>
        <dbReference type="PIRSR" id="PIRSR006769-3"/>
    </source>
</evidence>
<feature type="binding site" evidence="15">
    <location>
        <position position="173"/>
    </location>
    <ligand>
        <name>NADP(+)</name>
        <dbReference type="ChEBI" id="CHEBI:58349"/>
    </ligand>
</feature>
<dbReference type="InterPro" id="IPR016193">
    <property type="entry name" value="Cytidine_deaminase-like"/>
</dbReference>
<dbReference type="Pfam" id="PF00383">
    <property type="entry name" value="dCMP_cyt_deam_1"/>
    <property type="match status" value="1"/>
</dbReference>
<dbReference type="GO" id="GO:0008703">
    <property type="term" value="F:5-amino-6-(5-phosphoribosylamino)uracil reductase activity"/>
    <property type="evidence" value="ECO:0007669"/>
    <property type="project" value="UniProtKB-EC"/>
</dbReference>
<dbReference type="InterPro" id="IPR002125">
    <property type="entry name" value="CMP_dCMP_dom"/>
</dbReference>